<dbReference type="InterPro" id="IPR014717">
    <property type="entry name" value="Transl_elong_EF1B/ribsomal_bS6"/>
</dbReference>
<dbReference type="PATRIC" id="fig|157838.3.peg.1704"/>
<feature type="compositionally biased region" description="Polar residues" evidence="1">
    <location>
        <begin position="112"/>
        <end position="123"/>
    </location>
</feature>
<feature type="domain" description="LysM" evidence="3">
    <location>
        <begin position="271"/>
        <end position="317"/>
    </location>
</feature>
<reference evidence="4 5" key="1">
    <citation type="submission" date="2015-09" db="EMBL/GenBank/DDBJ databases">
        <title>Genome sequencing project for genomic taxonomy and phylogenomics of Bacillus-like bacteria.</title>
        <authorList>
            <person name="Liu B."/>
            <person name="Wang J."/>
            <person name="Zhu Y."/>
            <person name="Liu G."/>
            <person name="Chen Q."/>
            <person name="Chen Z."/>
            <person name="Lan J."/>
            <person name="Che J."/>
            <person name="Ge C."/>
            <person name="Shi H."/>
            <person name="Pan Z."/>
            <person name="Liu X."/>
        </authorList>
    </citation>
    <scope>NUCLEOTIDE SEQUENCE [LARGE SCALE GENOMIC DNA]</scope>
    <source>
        <strain evidence="4 5">LMG 18435</strain>
    </source>
</reference>
<feature type="region of interest" description="Disordered" evidence="1">
    <location>
        <begin position="112"/>
        <end position="141"/>
    </location>
</feature>
<dbReference type="InterPro" id="IPR036779">
    <property type="entry name" value="LysM_dom_sf"/>
</dbReference>
<dbReference type="Gene3D" id="3.30.70.60">
    <property type="match status" value="1"/>
</dbReference>
<keyword evidence="5" id="KW-1185">Reference proteome</keyword>
<dbReference type="EMBL" id="LJJC01000004">
    <property type="protein sequence ID" value="KQL53398.1"/>
    <property type="molecule type" value="Genomic_DNA"/>
</dbReference>
<keyword evidence="2" id="KW-0812">Transmembrane</keyword>
<proteinExistence type="predicted"/>
<dbReference type="RefSeq" id="WP_055739125.1">
    <property type="nucleotide sequence ID" value="NZ_JAAIWL010000014.1"/>
</dbReference>
<dbReference type="SMART" id="SM00257">
    <property type="entry name" value="LysM"/>
    <property type="match status" value="1"/>
</dbReference>
<dbReference type="Proteomes" id="UP000051888">
    <property type="component" value="Unassembled WGS sequence"/>
</dbReference>
<feature type="transmembrane region" description="Helical" evidence="2">
    <location>
        <begin position="6"/>
        <end position="27"/>
    </location>
</feature>
<dbReference type="InterPro" id="IPR018392">
    <property type="entry name" value="LysM"/>
</dbReference>
<dbReference type="AlphaFoldDB" id="A0A0Q3THE7"/>
<comment type="caution">
    <text evidence="4">The sequence shown here is derived from an EMBL/GenBank/DDBJ whole genome shotgun (WGS) entry which is preliminary data.</text>
</comment>
<dbReference type="STRING" id="157838.AN964_07765"/>
<feature type="region of interest" description="Disordered" evidence="1">
    <location>
        <begin position="223"/>
        <end position="249"/>
    </location>
</feature>
<evidence type="ECO:0000259" key="3">
    <source>
        <dbReference type="PROSITE" id="PS51782"/>
    </source>
</evidence>
<dbReference type="Gene3D" id="3.10.350.10">
    <property type="entry name" value="LysM domain"/>
    <property type="match status" value="1"/>
</dbReference>
<keyword evidence="2" id="KW-0472">Membrane</keyword>
<keyword evidence="2" id="KW-1133">Transmembrane helix</keyword>
<protein>
    <recommendedName>
        <fullName evidence="3">LysM domain-containing protein</fullName>
    </recommendedName>
</protein>
<name>A0A0Q3THE7_9BACI</name>
<dbReference type="SUPFAM" id="SSF54106">
    <property type="entry name" value="LysM domain"/>
    <property type="match status" value="1"/>
</dbReference>
<evidence type="ECO:0000313" key="4">
    <source>
        <dbReference type="EMBL" id="KQL53398.1"/>
    </source>
</evidence>
<dbReference type="CDD" id="cd00118">
    <property type="entry name" value="LysM"/>
    <property type="match status" value="1"/>
</dbReference>
<evidence type="ECO:0000313" key="5">
    <source>
        <dbReference type="Proteomes" id="UP000051888"/>
    </source>
</evidence>
<organism evidence="4 5">
    <name type="scientific">Heyndrickxia shackletonii</name>
    <dbReference type="NCBI Taxonomy" id="157838"/>
    <lineage>
        <taxon>Bacteria</taxon>
        <taxon>Bacillati</taxon>
        <taxon>Bacillota</taxon>
        <taxon>Bacilli</taxon>
        <taxon>Bacillales</taxon>
        <taxon>Bacillaceae</taxon>
        <taxon>Heyndrickxia</taxon>
    </lineage>
</organism>
<evidence type="ECO:0000256" key="2">
    <source>
        <dbReference type="SAM" id="Phobius"/>
    </source>
</evidence>
<gene>
    <name evidence="4" type="ORF">AN964_07765</name>
</gene>
<evidence type="ECO:0000256" key="1">
    <source>
        <dbReference type="SAM" id="MobiDB-lite"/>
    </source>
</evidence>
<sequence length="322" mass="36242">MVGKNLKVFITIIIFLLFFITSTLLYIQKIIPTKRNIQYINSELRDEKLKSFPKEKTDPALITDATNLQTQLPVVLNMDSFILELGKAEVASGITIKNIIFGDNQNQKVGDSDVSASLPNFNQNSEEEKKKSNEDNTLPDGVKKEPIEIILKAPTYFHLYHFLGEIESLPRITSVDTIDFQGPAETSTSIQDNSNSIECNVTVSIFYDPGLESILKSALPKLEVPPPSNKEDPLVSRVQPEKSTSNEVDESLIQEDKTMDGAKNTKQFKVIKHVVQPGETLFTIAMKYYHSRDGEEIIQKYNHLTNTTVYFGTTLQIPLQTK</sequence>
<accession>A0A0Q3THE7</accession>
<dbReference type="PROSITE" id="PS51782">
    <property type="entry name" value="LYSM"/>
    <property type="match status" value="1"/>
</dbReference>
<dbReference type="Pfam" id="PF01476">
    <property type="entry name" value="LysM"/>
    <property type="match status" value="1"/>
</dbReference>